<comment type="caution">
    <text evidence="1">The sequence shown here is derived from an EMBL/GenBank/DDBJ whole genome shotgun (WGS) entry which is preliminary data.</text>
</comment>
<dbReference type="EMBL" id="JAODUP010000611">
    <property type="protein sequence ID" value="KAK2146403.1"/>
    <property type="molecule type" value="Genomic_DNA"/>
</dbReference>
<dbReference type="Proteomes" id="UP001208570">
    <property type="component" value="Unassembled WGS sequence"/>
</dbReference>
<evidence type="ECO:0000313" key="2">
    <source>
        <dbReference type="Proteomes" id="UP001208570"/>
    </source>
</evidence>
<sequence>MDFEELMWRAPHDTMTNVELKDCAFHFAQALLRKVQALGLQPAYTSDNGTFRLLKKFMVLCFLSAQHTYRAHCQETANISKYSCPGTVCGLFGQKIYLMCSEHPASWISIHTNDDLEGWHNSLKSRGSMQMPIYLI</sequence>
<evidence type="ECO:0000313" key="1">
    <source>
        <dbReference type="EMBL" id="KAK2146403.1"/>
    </source>
</evidence>
<dbReference type="AlphaFoldDB" id="A0AAD9J4T4"/>
<keyword evidence="2" id="KW-1185">Reference proteome</keyword>
<organism evidence="1 2">
    <name type="scientific">Paralvinella palmiformis</name>
    <dbReference type="NCBI Taxonomy" id="53620"/>
    <lineage>
        <taxon>Eukaryota</taxon>
        <taxon>Metazoa</taxon>
        <taxon>Spiralia</taxon>
        <taxon>Lophotrochozoa</taxon>
        <taxon>Annelida</taxon>
        <taxon>Polychaeta</taxon>
        <taxon>Sedentaria</taxon>
        <taxon>Canalipalpata</taxon>
        <taxon>Terebellida</taxon>
        <taxon>Terebelliformia</taxon>
        <taxon>Alvinellidae</taxon>
        <taxon>Paralvinella</taxon>
    </lineage>
</organism>
<proteinExistence type="predicted"/>
<gene>
    <name evidence="1" type="ORF">LSH36_611g03021</name>
</gene>
<name>A0AAD9J4T4_9ANNE</name>
<protein>
    <submittedName>
        <fullName evidence="1">Uncharacterized protein</fullName>
    </submittedName>
</protein>
<reference evidence="1" key="1">
    <citation type="journal article" date="2023" name="Mol. Biol. Evol.">
        <title>Third-Generation Sequencing Reveals the Adaptive Role of the Epigenome in Three Deep-Sea Polychaetes.</title>
        <authorList>
            <person name="Perez M."/>
            <person name="Aroh O."/>
            <person name="Sun Y."/>
            <person name="Lan Y."/>
            <person name="Juniper S.K."/>
            <person name="Young C.R."/>
            <person name="Angers B."/>
            <person name="Qian P.Y."/>
        </authorList>
    </citation>
    <scope>NUCLEOTIDE SEQUENCE</scope>
    <source>
        <strain evidence="1">P08H-3</strain>
    </source>
</reference>
<accession>A0AAD9J4T4</accession>